<feature type="transmembrane region" description="Helical" evidence="1">
    <location>
        <begin position="5"/>
        <end position="23"/>
    </location>
</feature>
<keyword evidence="1" id="KW-0812">Transmembrane</keyword>
<dbReference type="AlphaFoldDB" id="A0A4R3YGL9"/>
<comment type="caution">
    <text evidence="2">The sequence shown here is derived from an EMBL/GenBank/DDBJ whole genome shotgun (WGS) entry which is preliminary data.</text>
</comment>
<protein>
    <submittedName>
        <fullName evidence="2">Uncharacterized protein</fullName>
    </submittedName>
</protein>
<keyword evidence="1" id="KW-0472">Membrane</keyword>
<keyword evidence="3" id="KW-1185">Reference proteome</keyword>
<dbReference type="Proteomes" id="UP000295515">
    <property type="component" value="Unassembled WGS sequence"/>
</dbReference>
<gene>
    <name evidence="2" type="ORF">EDD60_12912</name>
</gene>
<evidence type="ECO:0000256" key="1">
    <source>
        <dbReference type="SAM" id="Phobius"/>
    </source>
</evidence>
<reference evidence="2 3" key="1">
    <citation type="submission" date="2019-03" db="EMBL/GenBank/DDBJ databases">
        <title>Genomic Encyclopedia of Type Strains, Phase IV (KMG-IV): sequencing the most valuable type-strain genomes for metagenomic binning, comparative biology and taxonomic classification.</title>
        <authorList>
            <person name="Goeker M."/>
        </authorList>
    </citation>
    <scope>NUCLEOTIDE SEQUENCE [LARGE SCALE GENOMIC DNA]</scope>
    <source>
        <strain evidence="2 3">DSM 29487</strain>
    </source>
</reference>
<dbReference type="RefSeq" id="WP_066448825.1">
    <property type="nucleotide sequence ID" value="NZ_JANKBF010000024.1"/>
</dbReference>
<accession>A0A4R3YGL9</accession>
<dbReference type="EMBL" id="SMCQ01000029">
    <property type="protein sequence ID" value="TCV91745.1"/>
    <property type="molecule type" value="Genomic_DNA"/>
</dbReference>
<evidence type="ECO:0000313" key="2">
    <source>
        <dbReference type="EMBL" id="TCV91745.1"/>
    </source>
</evidence>
<keyword evidence="1" id="KW-1133">Transmembrane helix</keyword>
<name>A0A4R3YGL9_9FIRM</name>
<proteinExistence type="predicted"/>
<sequence>MKKKIIIFSVVFICIVSIAFIFFTRKDDDIYTPTIKDIDNFTIENNNRYIILYSSEDNKYYLGKVSTYTLDDNLYYLGDTACNFKKVNNNLIVISNSEQVVYSSGDYDFLPDKVYDIKTMGNLMISYDSKNHDMQILKRNSEAKCILKFKYYNNFIPVDLIET</sequence>
<evidence type="ECO:0000313" key="3">
    <source>
        <dbReference type="Proteomes" id="UP000295515"/>
    </source>
</evidence>
<organism evidence="2 3">
    <name type="scientific">Longibaculum muris</name>
    <dbReference type="NCBI Taxonomy" id="1796628"/>
    <lineage>
        <taxon>Bacteria</taxon>
        <taxon>Bacillati</taxon>
        <taxon>Bacillota</taxon>
        <taxon>Erysipelotrichia</taxon>
        <taxon>Erysipelotrichales</taxon>
        <taxon>Coprobacillaceae</taxon>
        <taxon>Longibaculum</taxon>
    </lineage>
</organism>
<dbReference type="GeneID" id="98916593"/>